<dbReference type="InterPro" id="IPR003718">
    <property type="entry name" value="OsmC/Ohr_fam"/>
</dbReference>
<gene>
    <name evidence="1" type="ORF">HPC62_04355</name>
</gene>
<proteinExistence type="predicted"/>
<dbReference type="Gene3D" id="3.30.300.20">
    <property type="match status" value="1"/>
</dbReference>
<dbReference type="Pfam" id="PF02566">
    <property type="entry name" value="OsmC"/>
    <property type="match status" value="1"/>
</dbReference>
<dbReference type="AlphaFoldDB" id="A0A6M8B4Z1"/>
<keyword evidence="2" id="KW-1185">Reference proteome</keyword>
<dbReference type="PANTHER" id="PTHR39624">
    <property type="entry name" value="PROTEIN INVOLVED IN RIMO-MEDIATED BETA-METHYLTHIOLATION OF RIBOSOMAL PROTEIN S12 YCAO"/>
    <property type="match status" value="1"/>
</dbReference>
<dbReference type="RefSeq" id="WP_172353915.1">
    <property type="nucleotide sequence ID" value="NZ_CP053661.1"/>
</dbReference>
<protein>
    <submittedName>
        <fullName evidence="1">OsmC family protein</fullName>
    </submittedName>
</protein>
<sequence>MLPIRVSSTGSHYQQKIGIRQFQFAADEPIEVGGADTDPTPTEYVLAGLGACKTMIIQMYAERKGWPVEKISVDVTLEKTPDGSQINALLTLKGNLTDEQRQRMKEIGDRCPVHKLLSHSLPIQTTLRQP</sequence>
<dbReference type="KEGG" id="theu:HPC62_04355"/>
<organism evidence="1 2">
    <name type="scientific">Thermoleptolyngbya sichuanensis A183</name>
    <dbReference type="NCBI Taxonomy" id="2737172"/>
    <lineage>
        <taxon>Bacteria</taxon>
        <taxon>Bacillati</taxon>
        <taxon>Cyanobacteriota</taxon>
        <taxon>Cyanophyceae</taxon>
        <taxon>Oculatellales</taxon>
        <taxon>Oculatellaceae</taxon>
        <taxon>Thermoleptolyngbya</taxon>
        <taxon>Thermoleptolyngbya sichuanensis</taxon>
    </lineage>
</organism>
<reference evidence="1 2" key="1">
    <citation type="submission" date="2020-05" db="EMBL/GenBank/DDBJ databases">
        <title>Complete genome sequence of of a novel Thermoleptolyngbya strain isolated from hot springs of Ganzi, Sichuan China.</title>
        <authorList>
            <person name="Tang J."/>
            <person name="Daroch M."/>
            <person name="Li L."/>
            <person name="Waleron K."/>
            <person name="Waleron M."/>
            <person name="Waleron M."/>
        </authorList>
    </citation>
    <scope>NUCLEOTIDE SEQUENCE [LARGE SCALE GENOMIC DNA]</scope>
    <source>
        <strain evidence="1 2">PKUAC-SCTA183</strain>
    </source>
</reference>
<name>A0A6M8B4Z1_9CYAN</name>
<dbReference type="InterPro" id="IPR015946">
    <property type="entry name" value="KH_dom-like_a/b"/>
</dbReference>
<dbReference type="Proteomes" id="UP000505210">
    <property type="component" value="Chromosome"/>
</dbReference>
<dbReference type="EMBL" id="CP053661">
    <property type="protein sequence ID" value="QKD81518.1"/>
    <property type="molecule type" value="Genomic_DNA"/>
</dbReference>
<dbReference type="SUPFAM" id="SSF82784">
    <property type="entry name" value="OsmC-like"/>
    <property type="match status" value="1"/>
</dbReference>
<accession>A0A6M8B4Z1</accession>
<dbReference type="PANTHER" id="PTHR39624:SF2">
    <property type="entry name" value="OSMC-LIKE PROTEIN"/>
    <property type="match status" value="1"/>
</dbReference>
<evidence type="ECO:0000313" key="2">
    <source>
        <dbReference type="Proteomes" id="UP000505210"/>
    </source>
</evidence>
<dbReference type="InterPro" id="IPR036102">
    <property type="entry name" value="OsmC/Ohrsf"/>
</dbReference>
<evidence type="ECO:0000313" key="1">
    <source>
        <dbReference type="EMBL" id="QKD81518.1"/>
    </source>
</evidence>